<evidence type="ECO:0000256" key="4">
    <source>
        <dbReference type="SAM" id="Coils"/>
    </source>
</evidence>
<dbReference type="GO" id="GO:0005856">
    <property type="term" value="C:cytoskeleton"/>
    <property type="evidence" value="ECO:0007669"/>
    <property type="project" value="TreeGrafter"/>
</dbReference>
<dbReference type="InterPro" id="IPR050839">
    <property type="entry name" value="Rho-assoc_Ser/Thr_Kinase"/>
</dbReference>
<dbReference type="InterPro" id="IPR046535">
    <property type="entry name" value="DUF6600"/>
</dbReference>
<feature type="compositionally biased region" description="Low complexity" evidence="5">
    <location>
        <begin position="494"/>
        <end position="503"/>
    </location>
</feature>
<comment type="catalytic activity">
    <reaction evidence="2">
        <text>L-threonyl-[protein] + ATP = O-phospho-L-threonyl-[protein] + ADP + H(+)</text>
        <dbReference type="Rhea" id="RHEA:46608"/>
        <dbReference type="Rhea" id="RHEA-COMP:11060"/>
        <dbReference type="Rhea" id="RHEA-COMP:11605"/>
        <dbReference type="ChEBI" id="CHEBI:15378"/>
        <dbReference type="ChEBI" id="CHEBI:30013"/>
        <dbReference type="ChEBI" id="CHEBI:30616"/>
        <dbReference type="ChEBI" id="CHEBI:61977"/>
        <dbReference type="ChEBI" id="CHEBI:456216"/>
        <dbReference type="EC" id="2.7.11.1"/>
    </reaction>
</comment>
<feature type="compositionally biased region" description="Low complexity" evidence="5">
    <location>
        <begin position="473"/>
        <end position="487"/>
    </location>
</feature>
<dbReference type="Proteomes" id="UP000323632">
    <property type="component" value="Unassembled WGS sequence"/>
</dbReference>
<dbReference type="Pfam" id="PF20245">
    <property type="entry name" value="DUF6600"/>
    <property type="match status" value="1"/>
</dbReference>
<organism evidence="7 8">
    <name type="scientific">Taibaiella lutea</name>
    <dbReference type="NCBI Taxonomy" id="2608001"/>
    <lineage>
        <taxon>Bacteria</taxon>
        <taxon>Pseudomonadati</taxon>
        <taxon>Bacteroidota</taxon>
        <taxon>Chitinophagia</taxon>
        <taxon>Chitinophagales</taxon>
        <taxon>Chitinophagaceae</taxon>
        <taxon>Taibaiella</taxon>
    </lineage>
</organism>
<sequence length="512" mass="59458">MKSLSNRMTTIMSVFAGVFLLSMSITPLVRAQYNNNDYNDDAYQNYDDGYGNNSYGNNDYGYSAYGDYREFYNDLAPYGQWLSDPQYGYVWAPYGGNNFRPYYTNGYWVMTEYGNTWVSGYPWGWAPFHYGRWAQSSYYGWIWIPGNTWGPAWVSWRQGGGYYGWAPMGPGISISISFGSGFNIPNPWWTFIPCGNIYAHDYSNYYAPRRTVNIINNTTIINNTYIDNRSRNTYVSGPRRSDIENVTHRPVSVYKVNNASGRGANQIAGNKLNIYRPTIGRVSNTEVAKIAPAKVKRLDASVVTNPGGGKAPARTPVSIQQQVKTGRNVTSGSNQMQLKNSQQLQQIQQTRSTQQVQQQRVQQQQAQQRIQQQQVQQQQVQQQRVQQQQAQQRVQQQQVQQQRAQQQQAQQRIQQQQVQQQAQQQRIQQQQVQQQRMQQQQVQQQQMQQQRMQQEQAQQMQQQRIQQQQMQQQQRAQQQMQQRVQQQPAPPPQQSERSQQPVRMAPAPNTRR</sequence>
<dbReference type="GO" id="GO:0004674">
    <property type="term" value="F:protein serine/threonine kinase activity"/>
    <property type="evidence" value="ECO:0007669"/>
    <property type="project" value="UniProtKB-EC"/>
</dbReference>
<dbReference type="AlphaFoldDB" id="A0A5M6CQ93"/>
<dbReference type="RefSeq" id="WP_150031732.1">
    <property type="nucleotide sequence ID" value="NZ_VWSH01000001.1"/>
</dbReference>
<reference evidence="7 8" key="1">
    <citation type="submission" date="2019-09" db="EMBL/GenBank/DDBJ databases">
        <title>Genome sequence and assembly of Taibaiella sp.</title>
        <authorList>
            <person name="Chhetri G."/>
        </authorList>
    </citation>
    <scope>NUCLEOTIDE SEQUENCE [LARGE SCALE GENOMIC DNA]</scope>
    <source>
        <strain evidence="7 8">KVB11</strain>
    </source>
</reference>
<feature type="chain" id="PRO_5024344272" description="YXWGXW repeat-containing protein" evidence="6">
    <location>
        <begin position="32"/>
        <end position="512"/>
    </location>
</feature>
<name>A0A5M6CQ93_9BACT</name>
<gene>
    <name evidence="7" type="ORF">F0919_05650</name>
</gene>
<dbReference type="EMBL" id="VWSH01000001">
    <property type="protein sequence ID" value="KAA5537156.1"/>
    <property type="molecule type" value="Genomic_DNA"/>
</dbReference>
<feature type="signal peptide" evidence="6">
    <location>
        <begin position="1"/>
        <end position="31"/>
    </location>
</feature>
<comment type="caution">
    <text evidence="7">The sequence shown here is derived from an EMBL/GenBank/DDBJ whole genome shotgun (WGS) entry which is preliminary data.</text>
</comment>
<dbReference type="GO" id="GO:0031032">
    <property type="term" value="P:actomyosin structure organization"/>
    <property type="evidence" value="ECO:0007669"/>
    <property type="project" value="TreeGrafter"/>
</dbReference>
<keyword evidence="8" id="KW-1185">Reference proteome</keyword>
<keyword evidence="6" id="KW-0732">Signal</keyword>
<evidence type="ECO:0000256" key="6">
    <source>
        <dbReference type="SAM" id="SignalP"/>
    </source>
</evidence>
<evidence type="ECO:0008006" key="9">
    <source>
        <dbReference type="Google" id="ProtNLM"/>
    </source>
</evidence>
<protein>
    <recommendedName>
        <fullName evidence="9">YXWGXW repeat-containing protein</fullName>
    </recommendedName>
</protein>
<comment type="catalytic activity">
    <reaction evidence="3">
        <text>L-seryl-[protein] + ATP = O-phospho-L-seryl-[protein] + ADP + H(+)</text>
        <dbReference type="Rhea" id="RHEA:17989"/>
        <dbReference type="Rhea" id="RHEA-COMP:9863"/>
        <dbReference type="Rhea" id="RHEA-COMP:11604"/>
        <dbReference type="ChEBI" id="CHEBI:15378"/>
        <dbReference type="ChEBI" id="CHEBI:29999"/>
        <dbReference type="ChEBI" id="CHEBI:30616"/>
        <dbReference type="ChEBI" id="CHEBI:83421"/>
        <dbReference type="ChEBI" id="CHEBI:456216"/>
        <dbReference type="EC" id="2.7.11.1"/>
    </reaction>
</comment>
<dbReference type="GO" id="GO:0005737">
    <property type="term" value="C:cytoplasm"/>
    <property type="evidence" value="ECO:0007669"/>
    <property type="project" value="TreeGrafter"/>
</dbReference>
<evidence type="ECO:0000256" key="1">
    <source>
        <dbReference type="ARBA" id="ARBA00022553"/>
    </source>
</evidence>
<feature type="region of interest" description="Disordered" evidence="5">
    <location>
        <begin position="473"/>
        <end position="512"/>
    </location>
</feature>
<keyword evidence="4" id="KW-0175">Coiled coil</keyword>
<evidence type="ECO:0000313" key="8">
    <source>
        <dbReference type="Proteomes" id="UP000323632"/>
    </source>
</evidence>
<evidence type="ECO:0000256" key="3">
    <source>
        <dbReference type="ARBA" id="ARBA00048679"/>
    </source>
</evidence>
<dbReference type="PANTHER" id="PTHR22988">
    <property type="entry name" value="MYOTONIC DYSTROPHY S/T KINASE-RELATED"/>
    <property type="match status" value="1"/>
</dbReference>
<accession>A0A5M6CQ93</accession>
<dbReference type="PANTHER" id="PTHR22988:SF71">
    <property type="entry name" value="CITRON RHO-INTERACTING KINASE"/>
    <property type="match status" value="1"/>
</dbReference>
<evidence type="ECO:0000256" key="2">
    <source>
        <dbReference type="ARBA" id="ARBA00047899"/>
    </source>
</evidence>
<evidence type="ECO:0000256" key="5">
    <source>
        <dbReference type="SAM" id="MobiDB-lite"/>
    </source>
</evidence>
<keyword evidence="1" id="KW-0597">Phosphoprotein</keyword>
<evidence type="ECO:0000313" key="7">
    <source>
        <dbReference type="EMBL" id="KAA5537156.1"/>
    </source>
</evidence>
<feature type="coiled-coil region" evidence="4">
    <location>
        <begin position="356"/>
        <end position="473"/>
    </location>
</feature>
<proteinExistence type="predicted"/>